<reference evidence="1" key="1">
    <citation type="submission" date="2014-11" db="EMBL/GenBank/DDBJ databases">
        <authorList>
            <person name="Amaro Gonzalez C."/>
        </authorList>
    </citation>
    <scope>NUCLEOTIDE SEQUENCE</scope>
</reference>
<dbReference type="EMBL" id="GBXM01048931">
    <property type="protein sequence ID" value="JAH59646.1"/>
    <property type="molecule type" value="Transcribed_RNA"/>
</dbReference>
<dbReference type="AlphaFoldDB" id="A0A0E9U1F6"/>
<evidence type="ECO:0000313" key="1">
    <source>
        <dbReference type="EMBL" id="JAH59646.1"/>
    </source>
</evidence>
<sequence>MLQTAMVHSLPVHLKHLCCPSVVPSLLTCVMCNRLT</sequence>
<proteinExistence type="predicted"/>
<organism evidence="1">
    <name type="scientific">Anguilla anguilla</name>
    <name type="common">European freshwater eel</name>
    <name type="synonym">Muraena anguilla</name>
    <dbReference type="NCBI Taxonomy" id="7936"/>
    <lineage>
        <taxon>Eukaryota</taxon>
        <taxon>Metazoa</taxon>
        <taxon>Chordata</taxon>
        <taxon>Craniata</taxon>
        <taxon>Vertebrata</taxon>
        <taxon>Euteleostomi</taxon>
        <taxon>Actinopterygii</taxon>
        <taxon>Neopterygii</taxon>
        <taxon>Teleostei</taxon>
        <taxon>Anguilliformes</taxon>
        <taxon>Anguillidae</taxon>
        <taxon>Anguilla</taxon>
    </lineage>
</organism>
<name>A0A0E9U1F6_ANGAN</name>
<protein>
    <submittedName>
        <fullName evidence="1">Uncharacterized protein</fullName>
    </submittedName>
</protein>
<reference evidence="1" key="2">
    <citation type="journal article" date="2015" name="Fish Shellfish Immunol.">
        <title>Early steps in the European eel (Anguilla anguilla)-Vibrio vulnificus interaction in the gills: Role of the RtxA13 toxin.</title>
        <authorList>
            <person name="Callol A."/>
            <person name="Pajuelo D."/>
            <person name="Ebbesson L."/>
            <person name="Teles M."/>
            <person name="MacKenzie S."/>
            <person name="Amaro C."/>
        </authorList>
    </citation>
    <scope>NUCLEOTIDE SEQUENCE</scope>
</reference>
<accession>A0A0E9U1F6</accession>